<keyword evidence="1" id="KW-0812">Transmembrane</keyword>
<dbReference type="AlphaFoldDB" id="A0A0A9AUH3"/>
<feature type="transmembrane region" description="Helical" evidence="1">
    <location>
        <begin position="21"/>
        <end position="37"/>
    </location>
</feature>
<organism evidence="2">
    <name type="scientific">Arundo donax</name>
    <name type="common">Giant reed</name>
    <name type="synonym">Donax arundinaceus</name>
    <dbReference type="NCBI Taxonomy" id="35708"/>
    <lineage>
        <taxon>Eukaryota</taxon>
        <taxon>Viridiplantae</taxon>
        <taxon>Streptophyta</taxon>
        <taxon>Embryophyta</taxon>
        <taxon>Tracheophyta</taxon>
        <taxon>Spermatophyta</taxon>
        <taxon>Magnoliopsida</taxon>
        <taxon>Liliopsida</taxon>
        <taxon>Poales</taxon>
        <taxon>Poaceae</taxon>
        <taxon>PACMAD clade</taxon>
        <taxon>Arundinoideae</taxon>
        <taxon>Arundineae</taxon>
        <taxon>Arundo</taxon>
    </lineage>
</organism>
<dbReference type="PANTHER" id="PTHR12741:SF16">
    <property type="entry name" value="CALLOSE SYNTHASE 7"/>
    <property type="match status" value="1"/>
</dbReference>
<reference evidence="2" key="1">
    <citation type="submission" date="2014-09" db="EMBL/GenBank/DDBJ databases">
        <authorList>
            <person name="Magalhaes I.L.F."/>
            <person name="Oliveira U."/>
            <person name="Santos F.R."/>
            <person name="Vidigal T.H.D.A."/>
            <person name="Brescovit A.D."/>
            <person name="Santos A.J."/>
        </authorList>
    </citation>
    <scope>NUCLEOTIDE SEQUENCE</scope>
    <source>
        <tissue evidence="2">Shoot tissue taken approximately 20 cm above the soil surface</tissue>
    </source>
</reference>
<reference evidence="2" key="2">
    <citation type="journal article" date="2015" name="Data Brief">
        <title>Shoot transcriptome of the giant reed, Arundo donax.</title>
        <authorList>
            <person name="Barrero R.A."/>
            <person name="Guerrero F.D."/>
            <person name="Moolhuijzen P."/>
            <person name="Goolsby J.A."/>
            <person name="Tidwell J."/>
            <person name="Bellgard S.E."/>
            <person name="Bellgard M.I."/>
        </authorList>
    </citation>
    <scope>NUCLEOTIDE SEQUENCE</scope>
    <source>
        <tissue evidence="2">Shoot tissue taken approximately 20 cm above the soil surface</tissue>
    </source>
</reference>
<evidence type="ECO:0000313" key="2">
    <source>
        <dbReference type="EMBL" id="JAD54776.1"/>
    </source>
</evidence>
<accession>A0A0A9AUH3</accession>
<dbReference type="PANTHER" id="PTHR12741">
    <property type="entry name" value="LYST-INTERACTING PROTEIN LIP5 DOPAMINE RESPONSIVE PROTEIN DRG-1"/>
    <property type="match status" value="1"/>
</dbReference>
<feature type="transmembrane region" description="Helical" evidence="1">
    <location>
        <begin position="43"/>
        <end position="63"/>
    </location>
</feature>
<evidence type="ECO:0000256" key="1">
    <source>
        <dbReference type="SAM" id="Phobius"/>
    </source>
</evidence>
<keyword evidence="1" id="KW-0472">Membrane</keyword>
<dbReference type="EMBL" id="GBRH01243119">
    <property type="protein sequence ID" value="JAD54776.1"/>
    <property type="molecule type" value="Transcribed_RNA"/>
</dbReference>
<sequence length="168" mass="19141">MSLERPPYEWHEFFPYMRHNLGVVITVWAPIVMVYFMDTQIWYAIFSTICGGVNGAFSHLGEIRTLGMLRSRFEAIPRQFGKILVPNHGSQLKGHQDDKNAHLVKFADIWNAFITSLREEDLLSNREKNLLIVPLSGGDTSVFQWPPFLLASKIPIALDIAKSVKKKG</sequence>
<protein>
    <submittedName>
        <fullName evidence="2">ATGSL07 (Glucan synthase-like 7)</fullName>
    </submittedName>
</protein>
<keyword evidence="1" id="KW-1133">Transmembrane helix</keyword>
<dbReference type="GO" id="GO:0005886">
    <property type="term" value="C:plasma membrane"/>
    <property type="evidence" value="ECO:0007669"/>
    <property type="project" value="TreeGrafter"/>
</dbReference>
<name>A0A0A9AUH3_ARUDO</name>
<proteinExistence type="predicted"/>
<dbReference type="GO" id="GO:0046527">
    <property type="term" value="F:glucosyltransferase activity"/>
    <property type="evidence" value="ECO:0007669"/>
    <property type="project" value="TreeGrafter"/>
</dbReference>